<keyword evidence="2" id="KW-1185">Reference proteome</keyword>
<organism evidence="1 2">
    <name type="scientific">Brumicola pallidula DSM 14239 = ACAM 615</name>
    <dbReference type="NCBI Taxonomy" id="1121922"/>
    <lineage>
        <taxon>Bacteria</taxon>
        <taxon>Pseudomonadati</taxon>
        <taxon>Pseudomonadota</taxon>
        <taxon>Gammaproteobacteria</taxon>
        <taxon>Alteromonadales</taxon>
        <taxon>Alteromonadaceae</taxon>
        <taxon>Brumicola</taxon>
    </lineage>
</organism>
<name>K6Y5F2_9ALTE</name>
<dbReference type="AlphaFoldDB" id="K6Y5F2"/>
<evidence type="ECO:0000313" key="2">
    <source>
        <dbReference type="Proteomes" id="UP000006251"/>
    </source>
</evidence>
<dbReference type="Proteomes" id="UP000006251">
    <property type="component" value="Unassembled WGS sequence"/>
</dbReference>
<dbReference type="SUPFAM" id="SSF48452">
    <property type="entry name" value="TPR-like"/>
    <property type="match status" value="1"/>
</dbReference>
<dbReference type="Gene3D" id="1.25.40.10">
    <property type="entry name" value="Tetratricopeptide repeat domain"/>
    <property type="match status" value="1"/>
</dbReference>
<accession>K6Y5F2</accession>
<gene>
    <name evidence="1" type="ORF">GPAL_1136</name>
</gene>
<evidence type="ECO:0000313" key="1">
    <source>
        <dbReference type="EMBL" id="GAC28014.1"/>
    </source>
</evidence>
<dbReference type="EMBL" id="BAEQ01000018">
    <property type="protein sequence ID" value="GAC28014.1"/>
    <property type="molecule type" value="Genomic_DNA"/>
</dbReference>
<evidence type="ECO:0008006" key="3">
    <source>
        <dbReference type="Google" id="ProtNLM"/>
    </source>
</evidence>
<comment type="caution">
    <text evidence="1">The sequence shown here is derived from an EMBL/GenBank/DDBJ whole genome shotgun (WGS) entry which is preliminary data.</text>
</comment>
<protein>
    <recommendedName>
        <fullName evidence="3">TPR repeat-containing protein</fullName>
    </recommendedName>
</protein>
<dbReference type="STRING" id="1121922.GCA_000428905_00026"/>
<sequence length="334" mass="38155">MPHSSEFVVAKWPVQTSGLNVSNQIQNLLNNASYPGNSANYSIAASLLKQSSTEDLLVLDRLYYEAVINQHYHRFEESKELLLTFLKTQAKNPNALLLLSNMYSVLGEHQLAEKMCIRLISIAPQAFVATCVLNVRAQEGYLKSSLEQLSTFLKNNDLSAESNEGLAIWSAETLASLARANGELKRAQQILAPYIDKKVPVSFWVLWSDIQLELEDPERVMNRLKSLVKSSQNQDDALILRLALAEQRLVPLRSVWLEKVRARIDLRESRNDTEHAFDIALYYYFIERKYEKAHSWALINWDQAKLLDDKNLLKMTQDALQIPPADKQFMGDDK</sequence>
<dbReference type="InterPro" id="IPR011990">
    <property type="entry name" value="TPR-like_helical_dom_sf"/>
</dbReference>
<proteinExistence type="predicted"/>
<reference evidence="2" key="1">
    <citation type="journal article" date="2014" name="Environ. Microbiol.">
        <title>Comparative genomics of the marine bacterial genus Glaciecola reveals the high degree of genomic diversity and genomic characteristic for cold adaptation.</title>
        <authorList>
            <person name="Qin Q.L."/>
            <person name="Xie B.B."/>
            <person name="Yu Y."/>
            <person name="Shu Y.L."/>
            <person name="Rong J.C."/>
            <person name="Zhang Y.J."/>
            <person name="Zhao D.L."/>
            <person name="Chen X.L."/>
            <person name="Zhang X.Y."/>
            <person name="Chen B."/>
            <person name="Zhou B.C."/>
            <person name="Zhang Y.Z."/>
        </authorList>
    </citation>
    <scope>NUCLEOTIDE SEQUENCE [LARGE SCALE GENOMIC DNA]</scope>
    <source>
        <strain evidence="2">ACAM 615</strain>
    </source>
</reference>